<accession>T0IGN1</accession>
<reference evidence="1 2" key="1">
    <citation type="journal article" date="2013" name="Genome Announc.">
        <title>Genome Sequence of Novosphingobium lindaniclasticum LE124T, Isolated from a Hexachlorocyclohexane Dumpsite.</title>
        <authorList>
            <person name="Saxena A."/>
            <person name="Nayyar N."/>
            <person name="Sangwan N."/>
            <person name="Kumari R."/>
            <person name="Khurana J.P."/>
            <person name="Lal R."/>
        </authorList>
    </citation>
    <scope>NUCLEOTIDE SEQUENCE [LARGE SCALE GENOMIC DNA]</scope>
    <source>
        <strain evidence="1 2">LE124</strain>
    </source>
</reference>
<name>T0IGN1_9SPHN</name>
<evidence type="ECO:0000313" key="1">
    <source>
        <dbReference type="EMBL" id="EQB08784.1"/>
    </source>
</evidence>
<dbReference type="Proteomes" id="UP000015527">
    <property type="component" value="Unassembled WGS sequence"/>
</dbReference>
<proteinExistence type="predicted"/>
<dbReference type="AlphaFoldDB" id="T0IGN1"/>
<sequence>MSFLSLVECDIDTRVIGYVAAYELATQVRHDCLAGRVI</sequence>
<comment type="caution">
    <text evidence="1">The sequence shown here is derived from an EMBL/GenBank/DDBJ whole genome shotgun (WGS) entry which is preliminary data.</text>
</comment>
<dbReference type="PATRIC" id="fig|1096930.3.peg.4101"/>
<protein>
    <submittedName>
        <fullName evidence="1">Uncharacterized protein</fullName>
    </submittedName>
</protein>
<keyword evidence="2" id="KW-1185">Reference proteome</keyword>
<organism evidence="1 2">
    <name type="scientific">Novosphingobium lindaniclasticum LE124</name>
    <dbReference type="NCBI Taxonomy" id="1096930"/>
    <lineage>
        <taxon>Bacteria</taxon>
        <taxon>Pseudomonadati</taxon>
        <taxon>Pseudomonadota</taxon>
        <taxon>Alphaproteobacteria</taxon>
        <taxon>Sphingomonadales</taxon>
        <taxon>Sphingomonadaceae</taxon>
        <taxon>Novosphingobium</taxon>
    </lineage>
</organism>
<gene>
    <name evidence="1" type="ORF">L284_20875</name>
</gene>
<dbReference type="EMBL" id="ATHL01000141">
    <property type="protein sequence ID" value="EQB08784.1"/>
    <property type="molecule type" value="Genomic_DNA"/>
</dbReference>
<evidence type="ECO:0000313" key="2">
    <source>
        <dbReference type="Proteomes" id="UP000015527"/>
    </source>
</evidence>